<dbReference type="InterPro" id="IPR001245">
    <property type="entry name" value="Ser-Thr/Tyr_kinase_cat_dom"/>
</dbReference>
<keyword evidence="10 20" id="KW-0547">Nucleotide-binding</keyword>
<evidence type="ECO:0000256" key="10">
    <source>
        <dbReference type="ARBA" id="ARBA00022741"/>
    </source>
</evidence>
<evidence type="ECO:0000256" key="21">
    <source>
        <dbReference type="SAM" id="Phobius"/>
    </source>
</evidence>
<dbReference type="Gene3D" id="3.30.200.20">
    <property type="entry name" value="Phosphorylase Kinase, domain 1"/>
    <property type="match status" value="1"/>
</dbReference>
<dbReference type="FunFam" id="3.30.200.20:FF:000370">
    <property type="entry name" value="Receptor-like protein kinase 4"/>
    <property type="match status" value="1"/>
</dbReference>
<evidence type="ECO:0000256" key="12">
    <source>
        <dbReference type="ARBA" id="ARBA00022840"/>
    </source>
</evidence>
<keyword evidence="8" id="KW-0732">Signal</keyword>
<accession>A0ABC8REY8</accession>
<evidence type="ECO:0000256" key="5">
    <source>
        <dbReference type="ARBA" id="ARBA00022553"/>
    </source>
</evidence>
<evidence type="ECO:0000256" key="20">
    <source>
        <dbReference type="PROSITE-ProRule" id="PRU10141"/>
    </source>
</evidence>
<evidence type="ECO:0000256" key="13">
    <source>
        <dbReference type="ARBA" id="ARBA00022989"/>
    </source>
</evidence>
<keyword evidence="24" id="KW-1185">Reference proteome</keyword>
<dbReference type="GO" id="GO:0005524">
    <property type="term" value="F:ATP binding"/>
    <property type="evidence" value="ECO:0007669"/>
    <property type="project" value="UniProtKB-UniRule"/>
</dbReference>
<dbReference type="InterPro" id="IPR017441">
    <property type="entry name" value="Protein_kinase_ATP_BS"/>
</dbReference>
<keyword evidence="9" id="KW-0430">Lectin</keyword>
<sequence>MEGSSSRLFENGRTFFFQIIQECGNLGFCNARTLNPCKCLQGCRPLDGVSWDSGDFSGGCHRESNDVCCENDVFEVVGPVNYDGAIVDDLYLRVQKGIITEKNKEKTLVLIGTICGFLVVLMLHVEILLGWRKMRIKKTKREEEEGVFSVTNLKVFTYKELHVATRGFSEKLGHGGFGAVLRGKLSDSSIVAVKRLERPGGGEREFRAEVCTIGNIQHVNLVRLRGFCSENSHRLLVYDYMPNGPLSVYLKKDGQSLSWDVRFRVAMGTVRGIAYLHEECRNCIIQSGNQR</sequence>
<dbReference type="SMART" id="SM00219">
    <property type="entry name" value="TyrKc"/>
    <property type="match status" value="1"/>
</dbReference>
<dbReference type="Gene3D" id="1.10.510.10">
    <property type="entry name" value="Transferase(Phosphotransferase) domain 1"/>
    <property type="match status" value="1"/>
</dbReference>
<feature type="binding site" evidence="20">
    <location>
        <position position="194"/>
    </location>
    <ligand>
        <name>ATP</name>
        <dbReference type="ChEBI" id="CHEBI:30616"/>
    </ligand>
</feature>
<evidence type="ECO:0000256" key="18">
    <source>
        <dbReference type="ARBA" id="ARBA00047899"/>
    </source>
</evidence>
<keyword evidence="14 21" id="KW-0472">Membrane</keyword>
<keyword evidence="13 21" id="KW-1133">Transmembrane helix</keyword>
<keyword evidence="16" id="KW-0675">Receptor</keyword>
<evidence type="ECO:0000256" key="1">
    <source>
        <dbReference type="ARBA" id="ARBA00004251"/>
    </source>
</evidence>
<evidence type="ECO:0000259" key="22">
    <source>
        <dbReference type="PROSITE" id="PS50011"/>
    </source>
</evidence>
<comment type="catalytic activity">
    <reaction evidence="19">
        <text>L-seryl-[protein] + ATP = O-phospho-L-seryl-[protein] + ADP + H(+)</text>
        <dbReference type="Rhea" id="RHEA:17989"/>
        <dbReference type="Rhea" id="RHEA-COMP:9863"/>
        <dbReference type="Rhea" id="RHEA-COMP:11604"/>
        <dbReference type="ChEBI" id="CHEBI:15378"/>
        <dbReference type="ChEBI" id="CHEBI:29999"/>
        <dbReference type="ChEBI" id="CHEBI:30616"/>
        <dbReference type="ChEBI" id="CHEBI:83421"/>
        <dbReference type="ChEBI" id="CHEBI:456216"/>
        <dbReference type="EC" id="2.7.11.1"/>
    </reaction>
</comment>
<evidence type="ECO:0000256" key="7">
    <source>
        <dbReference type="ARBA" id="ARBA00022692"/>
    </source>
</evidence>
<dbReference type="PANTHER" id="PTHR47974:SF20">
    <property type="entry name" value="RECEPTOR-LIKE SERINE_THREONINE-PROTEIN KINASE"/>
    <property type="match status" value="1"/>
</dbReference>
<keyword evidence="5" id="KW-0597">Phosphoprotein</keyword>
<evidence type="ECO:0000256" key="3">
    <source>
        <dbReference type="ARBA" id="ARBA00022475"/>
    </source>
</evidence>
<dbReference type="GO" id="GO:0005886">
    <property type="term" value="C:plasma membrane"/>
    <property type="evidence" value="ECO:0007669"/>
    <property type="project" value="UniProtKB-SubCell"/>
</dbReference>
<evidence type="ECO:0000313" key="23">
    <source>
        <dbReference type="EMBL" id="CAK9143536.1"/>
    </source>
</evidence>
<feature type="domain" description="Protein kinase" evidence="22">
    <location>
        <begin position="166"/>
        <end position="291"/>
    </location>
</feature>
<feature type="transmembrane region" description="Helical" evidence="21">
    <location>
        <begin position="108"/>
        <end position="131"/>
    </location>
</feature>
<keyword evidence="4" id="KW-0723">Serine/threonine-protein kinase</keyword>
<keyword evidence="7 21" id="KW-0812">Transmembrane</keyword>
<evidence type="ECO:0000256" key="9">
    <source>
        <dbReference type="ARBA" id="ARBA00022734"/>
    </source>
</evidence>
<dbReference type="EMBL" id="CAUOFW020001308">
    <property type="protein sequence ID" value="CAK9143536.1"/>
    <property type="molecule type" value="Genomic_DNA"/>
</dbReference>
<gene>
    <name evidence="23" type="ORF">ILEXP_LOCUS11249</name>
</gene>
<evidence type="ECO:0000256" key="16">
    <source>
        <dbReference type="ARBA" id="ARBA00023170"/>
    </source>
</evidence>
<reference evidence="23 24" key="1">
    <citation type="submission" date="2024-02" db="EMBL/GenBank/DDBJ databases">
        <authorList>
            <person name="Vignale AGUSTIN F."/>
            <person name="Sosa J E."/>
            <person name="Modenutti C."/>
        </authorList>
    </citation>
    <scope>NUCLEOTIDE SEQUENCE [LARGE SCALE GENOMIC DNA]</scope>
</reference>
<evidence type="ECO:0000256" key="17">
    <source>
        <dbReference type="ARBA" id="ARBA00023180"/>
    </source>
</evidence>
<dbReference type="PROSITE" id="PS00107">
    <property type="entry name" value="PROTEIN_KINASE_ATP"/>
    <property type="match status" value="1"/>
</dbReference>
<evidence type="ECO:0000256" key="19">
    <source>
        <dbReference type="ARBA" id="ARBA00048679"/>
    </source>
</evidence>
<keyword evidence="3" id="KW-1003">Cell membrane</keyword>
<evidence type="ECO:0000256" key="6">
    <source>
        <dbReference type="ARBA" id="ARBA00022679"/>
    </source>
</evidence>
<dbReference type="PROSITE" id="PS50011">
    <property type="entry name" value="PROTEIN_KINASE_DOM"/>
    <property type="match status" value="1"/>
</dbReference>
<comment type="caution">
    <text evidence="23">The sequence shown here is derived from an EMBL/GenBank/DDBJ whole genome shotgun (WGS) entry which is preliminary data.</text>
</comment>
<dbReference type="EC" id="2.7.11.1" evidence="2"/>
<comment type="subcellular location">
    <subcellularLocation>
        <location evidence="1">Cell membrane</location>
        <topology evidence="1">Single-pass type I membrane protein</topology>
    </subcellularLocation>
</comment>
<dbReference type="InterPro" id="IPR000719">
    <property type="entry name" value="Prot_kinase_dom"/>
</dbReference>
<evidence type="ECO:0000256" key="8">
    <source>
        <dbReference type="ARBA" id="ARBA00022729"/>
    </source>
</evidence>
<protein>
    <recommendedName>
        <fullName evidence="2">non-specific serine/threonine protein kinase</fullName>
        <ecNumber evidence="2">2.7.11.1</ecNumber>
    </recommendedName>
</protein>
<evidence type="ECO:0000256" key="4">
    <source>
        <dbReference type="ARBA" id="ARBA00022527"/>
    </source>
</evidence>
<comment type="catalytic activity">
    <reaction evidence="18">
        <text>L-threonyl-[protein] + ATP = O-phospho-L-threonyl-[protein] + ADP + H(+)</text>
        <dbReference type="Rhea" id="RHEA:46608"/>
        <dbReference type="Rhea" id="RHEA-COMP:11060"/>
        <dbReference type="Rhea" id="RHEA-COMP:11605"/>
        <dbReference type="ChEBI" id="CHEBI:15378"/>
        <dbReference type="ChEBI" id="CHEBI:30013"/>
        <dbReference type="ChEBI" id="CHEBI:30616"/>
        <dbReference type="ChEBI" id="CHEBI:61977"/>
        <dbReference type="ChEBI" id="CHEBI:456216"/>
        <dbReference type="EC" id="2.7.11.1"/>
    </reaction>
</comment>
<dbReference type="PANTHER" id="PTHR47974">
    <property type="entry name" value="OS07G0415500 PROTEIN"/>
    <property type="match status" value="1"/>
</dbReference>
<keyword evidence="12 20" id="KW-0067">ATP-binding</keyword>
<organism evidence="23 24">
    <name type="scientific">Ilex paraguariensis</name>
    <name type="common">yerba mate</name>
    <dbReference type="NCBI Taxonomy" id="185542"/>
    <lineage>
        <taxon>Eukaryota</taxon>
        <taxon>Viridiplantae</taxon>
        <taxon>Streptophyta</taxon>
        <taxon>Embryophyta</taxon>
        <taxon>Tracheophyta</taxon>
        <taxon>Spermatophyta</taxon>
        <taxon>Magnoliopsida</taxon>
        <taxon>eudicotyledons</taxon>
        <taxon>Gunneridae</taxon>
        <taxon>Pentapetalae</taxon>
        <taxon>asterids</taxon>
        <taxon>campanulids</taxon>
        <taxon>Aquifoliales</taxon>
        <taxon>Aquifoliaceae</taxon>
        <taxon>Ilex</taxon>
    </lineage>
</organism>
<evidence type="ECO:0000256" key="15">
    <source>
        <dbReference type="ARBA" id="ARBA00023157"/>
    </source>
</evidence>
<dbReference type="Proteomes" id="UP001642360">
    <property type="component" value="Unassembled WGS sequence"/>
</dbReference>
<dbReference type="InterPro" id="IPR020635">
    <property type="entry name" value="Tyr_kinase_cat_dom"/>
</dbReference>
<evidence type="ECO:0000256" key="14">
    <source>
        <dbReference type="ARBA" id="ARBA00023136"/>
    </source>
</evidence>
<keyword evidence="15" id="KW-1015">Disulfide bond</keyword>
<proteinExistence type="predicted"/>
<dbReference type="Pfam" id="PF07714">
    <property type="entry name" value="PK_Tyr_Ser-Thr"/>
    <property type="match status" value="1"/>
</dbReference>
<keyword evidence="11" id="KW-0418">Kinase</keyword>
<dbReference type="SUPFAM" id="SSF56112">
    <property type="entry name" value="Protein kinase-like (PK-like)"/>
    <property type="match status" value="1"/>
</dbReference>
<keyword evidence="17" id="KW-0325">Glycoprotein</keyword>
<keyword evidence="6" id="KW-0808">Transferase</keyword>
<evidence type="ECO:0000256" key="11">
    <source>
        <dbReference type="ARBA" id="ARBA00022777"/>
    </source>
</evidence>
<evidence type="ECO:0000256" key="2">
    <source>
        <dbReference type="ARBA" id="ARBA00012513"/>
    </source>
</evidence>
<dbReference type="GO" id="GO:0004674">
    <property type="term" value="F:protein serine/threonine kinase activity"/>
    <property type="evidence" value="ECO:0007669"/>
    <property type="project" value="UniProtKB-KW"/>
</dbReference>
<dbReference type="GO" id="GO:0030246">
    <property type="term" value="F:carbohydrate binding"/>
    <property type="evidence" value="ECO:0007669"/>
    <property type="project" value="UniProtKB-KW"/>
</dbReference>
<dbReference type="InterPro" id="IPR011009">
    <property type="entry name" value="Kinase-like_dom_sf"/>
</dbReference>
<name>A0ABC8REY8_9AQUA</name>
<dbReference type="AlphaFoldDB" id="A0ABC8REY8"/>
<evidence type="ECO:0000313" key="24">
    <source>
        <dbReference type="Proteomes" id="UP001642360"/>
    </source>
</evidence>